<feature type="transmembrane region" description="Helical" evidence="1">
    <location>
        <begin position="33"/>
        <end position="51"/>
    </location>
</feature>
<evidence type="ECO:0000256" key="1">
    <source>
        <dbReference type="SAM" id="Phobius"/>
    </source>
</evidence>
<evidence type="ECO:0000313" key="3">
    <source>
        <dbReference type="Proteomes" id="UP000739284"/>
    </source>
</evidence>
<feature type="transmembrane region" description="Helical" evidence="1">
    <location>
        <begin position="82"/>
        <end position="100"/>
    </location>
</feature>
<feature type="transmembrane region" description="Helical" evidence="1">
    <location>
        <begin position="234"/>
        <end position="252"/>
    </location>
</feature>
<dbReference type="EMBL" id="JAFMOY010000114">
    <property type="protein sequence ID" value="MBU9844565.1"/>
    <property type="molecule type" value="Genomic_DNA"/>
</dbReference>
<reference evidence="2 3" key="1">
    <citation type="submission" date="2021-03" db="EMBL/GenBank/DDBJ databases">
        <title>Five novel Rahnella species.</title>
        <authorList>
            <person name="Brady C."/>
            <person name="Asselin J."/>
            <person name="Beer S."/>
            <person name="Bruberg M.B."/>
            <person name="Crampton B."/>
            <person name="Venter S."/>
            <person name="Arnold D."/>
            <person name="Denman S."/>
        </authorList>
    </citation>
    <scope>NUCLEOTIDE SEQUENCE [LARGE SCALE GENOMIC DNA]</scope>
    <source>
        <strain evidence="2 3">FRB 231</strain>
    </source>
</reference>
<feature type="transmembrane region" description="Helical" evidence="1">
    <location>
        <begin position="180"/>
        <end position="197"/>
    </location>
</feature>
<feature type="transmembrane region" description="Helical" evidence="1">
    <location>
        <begin position="7"/>
        <end position="27"/>
    </location>
</feature>
<name>A0ABS6LCH4_9GAMM</name>
<sequence length="408" mass="45690">MSPAKFYLQLLLWCALYFSLGYISLFLDDPLSQVSFVWFPAGLAVAAFLLTPRRFWPPLFLGLFIVRTVLDVTMRHSLETSLVHSVISLGNDFAIAWLVRRFRRPDDMQVNVLIWLAATVVISAVAAAAGAGWVLYRHNINFVQTLWIWWSANVVGTILLTTIIMGLFWKPEPLVLRKCLTGGGLWIGLCLCAAWVFSQPFDDARSEALHFILACIPVMIMIAIPIVSGNRLGALAFLSFSTIVIYCSWHRLGPLFIPGLRSGEPLLLAQCYLSGTALLLNFVYVLKRNVPGMASSYYLIPQSGRLSWDQTSVTPLTQHLLKINHADELLALLSPDDAKRMRARWETISHGGMVTDTFSFLIQLSPKIKIQLQETKLTGLPQPEGVVIIGSWSEELPNRGFTRTVRET</sequence>
<feature type="transmembrane region" description="Helical" evidence="1">
    <location>
        <begin position="267"/>
        <end position="286"/>
    </location>
</feature>
<gene>
    <name evidence="2" type="ORF">J1784_05995</name>
</gene>
<dbReference type="Proteomes" id="UP000739284">
    <property type="component" value="Unassembled WGS sequence"/>
</dbReference>
<keyword evidence="1" id="KW-1133">Transmembrane helix</keyword>
<accession>A0ABS6LCH4</accession>
<feature type="transmembrane region" description="Helical" evidence="1">
    <location>
        <begin position="112"/>
        <end position="135"/>
    </location>
</feature>
<evidence type="ECO:0000313" key="2">
    <source>
        <dbReference type="EMBL" id="MBU9844565.1"/>
    </source>
</evidence>
<keyword evidence="1" id="KW-0812">Transmembrane</keyword>
<proteinExistence type="predicted"/>
<keyword evidence="3" id="KW-1185">Reference proteome</keyword>
<protein>
    <submittedName>
        <fullName evidence="2">MASE1 domain-containing protein</fullName>
    </submittedName>
</protein>
<dbReference type="RefSeq" id="WP_217148440.1">
    <property type="nucleotide sequence ID" value="NZ_JAFMOY010000114.1"/>
</dbReference>
<feature type="transmembrane region" description="Helical" evidence="1">
    <location>
        <begin position="147"/>
        <end position="168"/>
    </location>
</feature>
<organism evidence="2 3">
    <name type="scientific">Rahnella ecdela</name>
    <dbReference type="NCBI Taxonomy" id="2816250"/>
    <lineage>
        <taxon>Bacteria</taxon>
        <taxon>Pseudomonadati</taxon>
        <taxon>Pseudomonadota</taxon>
        <taxon>Gammaproteobacteria</taxon>
        <taxon>Enterobacterales</taxon>
        <taxon>Yersiniaceae</taxon>
        <taxon>Rahnella</taxon>
    </lineage>
</organism>
<feature type="transmembrane region" description="Helical" evidence="1">
    <location>
        <begin position="209"/>
        <end position="227"/>
    </location>
</feature>
<keyword evidence="1" id="KW-0472">Membrane</keyword>
<comment type="caution">
    <text evidence="2">The sequence shown here is derived from an EMBL/GenBank/DDBJ whole genome shotgun (WGS) entry which is preliminary data.</text>
</comment>